<dbReference type="PROSITE" id="PS50206">
    <property type="entry name" value="RHODANESE_3"/>
    <property type="match status" value="2"/>
</dbReference>
<dbReference type="InterPro" id="IPR001279">
    <property type="entry name" value="Metallo-B-lactamas"/>
</dbReference>
<dbReference type="CDD" id="cd07724">
    <property type="entry name" value="POD-like_MBL-fold"/>
    <property type="match status" value="1"/>
</dbReference>
<dbReference type="CDD" id="cd00158">
    <property type="entry name" value="RHOD"/>
    <property type="match status" value="2"/>
</dbReference>
<dbReference type="Pfam" id="PF00753">
    <property type="entry name" value="Lactamase_B"/>
    <property type="match status" value="1"/>
</dbReference>
<dbReference type="GO" id="GO:0050313">
    <property type="term" value="F:sulfur dioxygenase activity"/>
    <property type="evidence" value="ECO:0007669"/>
    <property type="project" value="InterPro"/>
</dbReference>
<organism evidence="3 4">
    <name type="scientific">Methanothermobacter tenebrarum</name>
    <dbReference type="NCBI Taxonomy" id="680118"/>
    <lineage>
        <taxon>Archaea</taxon>
        <taxon>Methanobacteriati</taxon>
        <taxon>Methanobacteriota</taxon>
        <taxon>Methanomada group</taxon>
        <taxon>Methanobacteria</taxon>
        <taxon>Methanobacteriales</taxon>
        <taxon>Methanobacteriaceae</taxon>
        <taxon>Methanothermobacter</taxon>
    </lineage>
</organism>
<comment type="caution">
    <text evidence="3">The sequence shown here is derived from an EMBL/GenBank/DDBJ whole genome shotgun (WGS) entry which is preliminary data.</text>
</comment>
<dbReference type="SUPFAM" id="SSF56281">
    <property type="entry name" value="Metallo-hydrolase/oxidoreductase"/>
    <property type="match status" value="1"/>
</dbReference>
<dbReference type="Gene3D" id="3.60.15.10">
    <property type="entry name" value="Ribonuclease Z/Hydroxyacylglutathione hydrolase-like"/>
    <property type="match status" value="1"/>
</dbReference>
<dbReference type="GO" id="GO:0070813">
    <property type="term" value="P:hydrogen sulfide metabolic process"/>
    <property type="evidence" value="ECO:0007669"/>
    <property type="project" value="TreeGrafter"/>
</dbReference>
<dbReference type="OrthoDB" id="9180at2157"/>
<dbReference type="PANTHER" id="PTHR43084">
    <property type="entry name" value="PERSULFIDE DIOXYGENASE ETHE1"/>
    <property type="match status" value="1"/>
</dbReference>
<keyword evidence="3" id="KW-0378">Hydrolase</keyword>
<dbReference type="RefSeq" id="WP_112093318.1">
    <property type="nucleotide sequence ID" value="NZ_QLOE01000002.1"/>
</dbReference>
<keyword evidence="4" id="KW-1185">Reference proteome</keyword>
<accession>A0A328PB24</accession>
<dbReference type="GO" id="GO:0006749">
    <property type="term" value="P:glutathione metabolic process"/>
    <property type="evidence" value="ECO:0007669"/>
    <property type="project" value="InterPro"/>
</dbReference>
<evidence type="ECO:0000256" key="1">
    <source>
        <dbReference type="ARBA" id="ARBA00022723"/>
    </source>
</evidence>
<dbReference type="Pfam" id="PF00581">
    <property type="entry name" value="Rhodanese"/>
    <property type="match status" value="2"/>
</dbReference>
<feature type="domain" description="Rhodanese" evidence="2">
    <location>
        <begin position="259"/>
        <end position="348"/>
    </location>
</feature>
<proteinExistence type="predicted"/>
<dbReference type="InterPro" id="IPR051682">
    <property type="entry name" value="Mito_Persulfide_Diox"/>
</dbReference>
<dbReference type="Gene3D" id="3.40.250.10">
    <property type="entry name" value="Rhodanese-like domain"/>
    <property type="match status" value="2"/>
</dbReference>
<evidence type="ECO:0000259" key="2">
    <source>
        <dbReference type="PROSITE" id="PS50206"/>
    </source>
</evidence>
<dbReference type="EMBL" id="QLOE01000002">
    <property type="protein sequence ID" value="RAO79489.1"/>
    <property type="molecule type" value="Genomic_DNA"/>
</dbReference>
<dbReference type="InterPro" id="IPR036866">
    <property type="entry name" value="RibonucZ/Hydroxyglut_hydro"/>
</dbReference>
<dbReference type="SMART" id="SM00849">
    <property type="entry name" value="Lactamase_B"/>
    <property type="match status" value="1"/>
</dbReference>
<protein>
    <submittedName>
        <fullName evidence="3">MBL fold metallo-hydrolase</fullName>
    </submittedName>
</protein>
<sequence>MIFEIIKSEGISHNSYFLGSEGEAAIIDPRRDIDIYLKLARKHDISIRYIFETHRNEDYTIGSLELAKYVDAEILHGSKLNFKYGTKVIEGDTFKLGSLELEVLETPGHTYESISILVRDKTTDKPMIIFVGDVLFPGEVGRVDFFGEEKIPETASLLYESLHEKILPLGDHVIVCPAHTAGSVCGAQIRDQDLTTIGYEKLTNPLLKLDKESFIEHKKNEKVYTPPYFKRMEKNNLEGAPLENPHLEPLNVQEFNGMIKEGAQLVDVRNPTSFCGGHIPGSLNIWSSGFPAFAGYFLDYEDPIIIVDESGSNEFVRRSLIRLGYDNKYGYLQGGFPNWYINGMKCDNLEAWTVDRLKSQIDKGGDFFILDVRKHADREKYPIEGSKHCWVGEIPEKLDNIPENVVVYCDSGYKSTMAASFLKINGYKNVKTLLGGITAWIKRGYPIKK</sequence>
<gene>
    <name evidence="3" type="ORF">DPC56_01535</name>
</gene>
<dbReference type="InterPro" id="IPR001763">
    <property type="entry name" value="Rhodanese-like_dom"/>
</dbReference>
<dbReference type="GO" id="GO:0046872">
    <property type="term" value="F:metal ion binding"/>
    <property type="evidence" value="ECO:0007669"/>
    <property type="project" value="UniProtKB-KW"/>
</dbReference>
<dbReference type="InterPro" id="IPR044528">
    <property type="entry name" value="POD-like_MBL-fold"/>
</dbReference>
<feature type="domain" description="Rhodanese" evidence="2">
    <location>
        <begin position="363"/>
        <end position="449"/>
    </location>
</feature>
<reference evidence="3 4" key="1">
    <citation type="submission" date="2018-06" db="EMBL/GenBank/DDBJ databases">
        <title>Draft genome sequence of hyperthermophilic methanogen Methanothermobacter tenebrarum sp. MCM-B 1447.</title>
        <authorList>
            <person name="Pore S.D."/>
            <person name="Dagar S."/>
            <person name="Dhakephalkar P.K."/>
        </authorList>
    </citation>
    <scope>NUCLEOTIDE SEQUENCE [LARGE SCALE GENOMIC DNA]</scope>
    <source>
        <strain evidence="3 4">MCM B 1447</strain>
    </source>
</reference>
<dbReference type="SMART" id="SM00450">
    <property type="entry name" value="RHOD"/>
    <property type="match status" value="2"/>
</dbReference>
<dbReference type="GO" id="GO:0016787">
    <property type="term" value="F:hydrolase activity"/>
    <property type="evidence" value="ECO:0007669"/>
    <property type="project" value="UniProtKB-KW"/>
</dbReference>
<evidence type="ECO:0000313" key="3">
    <source>
        <dbReference type="EMBL" id="RAO79489.1"/>
    </source>
</evidence>
<dbReference type="SUPFAM" id="SSF52821">
    <property type="entry name" value="Rhodanese/Cell cycle control phosphatase"/>
    <property type="match status" value="2"/>
</dbReference>
<dbReference type="Proteomes" id="UP000249782">
    <property type="component" value="Unassembled WGS sequence"/>
</dbReference>
<dbReference type="PANTHER" id="PTHR43084:SF1">
    <property type="entry name" value="PERSULFIDE DIOXYGENASE ETHE1, MITOCHONDRIAL"/>
    <property type="match status" value="1"/>
</dbReference>
<dbReference type="AlphaFoldDB" id="A0A328PB24"/>
<keyword evidence="1" id="KW-0479">Metal-binding</keyword>
<evidence type="ECO:0000313" key="4">
    <source>
        <dbReference type="Proteomes" id="UP000249782"/>
    </source>
</evidence>
<dbReference type="InterPro" id="IPR036873">
    <property type="entry name" value="Rhodanese-like_dom_sf"/>
</dbReference>
<name>A0A328PB24_9EURY</name>